<evidence type="ECO:0000313" key="4">
    <source>
        <dbReference type="EMBL" id="RUL89805.1"/>
    </source>
</evidence>
<dbReference type="OrthoDB" id="228608at2"/>
<gene>
    <name evidence="4" type="ORF">TsocGM_01040</name>
</gene>
<dbReference type="PANTHER" id="PTHR44103:SF1">
    <property type="entry name" value="PROPROTEIN CONVERTASE P"/>
    <property type="match status" value="1"/>
</dbReference>
<evidence type="ECO:0000256" key="2">
    <source>
        <dbReference type="SAM" id="MobiDB-lite"/>
    </source>
</evidence>
<feature type="region of interest" description="Disordered" evidence="2">
    <location>
        <begin position="356"/>
        <end position="379"/>
    </location>
</feature>
<comment type="caution">
    <text evidence="4">The sequence shown here is derived from an EMBL/GenBank/DDBJ whole genome shotgun (WGS) entry which is preliminary data.</text>
</comment>
<evidence type="ECO:0000256" key="1">
    <source>
        <dbReference type="ARBA" id="ARBA00022729"/>
    </source>
</evidence>
<evidence type="ECO:0000313" key="5">
    <source>
        <dbReference type="Proteomes" id="UP000280296"/>
    </source>
</evidence>
<organism evidence="4 5">
    <name type="scientific">Tautonia sociabilis</name>
    <dbReference type="NCBI Taxonomy" id="2080755"/>
    <lineage>
        <taxon>Bacteria</taxon>
        <taxon>Pseudomonadati</taxon>
        <taxon>Planctomycetota</taxon>
        <taxon>Planctomycetia</taxon>
        <taxon>Isosphaerales</taxon>
        <taxon>Isosphaeraceae</taxon>
        <taxon>Tautonia</taxon>
    </lineage>
</organism>
<dbReference type="Proteomes" id="UP000280296">
    <property type="component" value="Unassembled WGS sequence"/>
</dbReference>
<dbReference type="InterPro" id="IPR013517">
    <property type="entry name" value="FG-GAP"/>
</dbReference>
<reference evidence="4 5" key="1">
    <citation type="submission" date="2018-12" db="EMBL/GenBank/DDBJ databases">
        <authorList>
            <person name="Toschakov S.V."/>
        </authorList>
    </citation>
    <scope>NUCLEOTIDE SEQUENCE [LARGE SCALE GENOMIC DNA]</scope>
    <source>
        <strain evidence="4 5">GM2012</strain>
    </source>
</reference>
<dbReference type="InterPro" id="IPR028994">
    <property type="entry name" value="Integrin_alpha_N"/>
</dbReference>
<sequence length="415" mass="44718">MPRYRVLATLGALAVILPAGPSTGEDGAGSRWVAHAINDRSPFEAAGPLDADGDGVLDVVCGSSWYKGPDFSQSFPTREVAQQGTYFNCFATLPVDVNADGRMDYVTCSYFGRDVGWVENPGTPGAPWTYHEIDTPGPSEAAWLVDLTGDGVPEVLPNTVNVVVFYELENPGPEASWKKYELGTQEAGHGVGTGDVNGDGRIDLLTPKGWFEAPEEPSIASWTFHADWETVGGEGSSDARAGIQILAHDVDGDGLSDVIFGMGHNYGLYWIQQGQAADGRRTWSEPKFIDDGIHQAHTLLWADLDGDGEQDELVTGTRIYGHEVEPGDTDAPIIASYAFDRDAGRWTRTLIFQGEPASQAPPRERAGDRNALNDFPRGTVGTGLQMSAVDLDGDGDQDLLCPGKSGLYWLENPRE</sequence>
<evidence type="ECO:0000256" key="3">
    <source>
        <dbReference type="SAM" id="SignalP"/>
    </source>
</evidence>
<feature type="signal peptide" evidence="3">
    <location>
        <begin position="1"/>
        <end position="24"/>
    </location>
</feature>
<protein>
    <submittedName>
        <fullName evidence="4">VCBS repeat-containing protein</fullName>
    </submittedName>
</protein>
<name>A0A432MS46_9BACT</name>
<dbReference type="Gene3D" id="2.130.10.130">
    <property type="entry name" value="Integrin alpha, N-terminal"/>
    <property type="match status" value="1"/>
</dbReference>
<keyword evidence="1 3" id="KW-0732">Signal</keyword>
<feature type="chain" id="PRO_5019048919" evidence="3">
    <location>
        <begin position="25"/>
        <end position="415"/>
    </location>
</feature>
<proteinExistence type="predicted"/>
<dbReference type="Pfam" id="PF13517">
    <property type="entry name" value="FG-GAP_3"/>
    <property type="match status" value="2"/>
</dbReference>
<accession>A0A432MS46</accession>
<dbReference type="AlphaFoldDB" id="A0A432MS46"/>
<keyword evidence="5" id="KW-1185">Reference proteome</keyword>
<dbReference type="PANTHER" id="PTHR44103">
    <property type="entry name" value="PROPROTEIN CONVERTASE P"/>
    <property type="match status" value="1"/>
</dbReference>
<reference evidence="4 5" key="2">
    <citation type="submission" date="2019-01" db="EMBL/GenBank/DDBJ databases">
        <title>Tautonia sociabilis, a novel thermotolerant planctomycete of Isosphaeraceae family, isolated from a 4000 m deep subterranean habitat.</title>
        <authorList>
            <person name="Kovaleva O.L."/>
            <person name="Elcheninov A.G."/>
            <person name="Van Heerden E."/>
            <person name="Toshchakov S.V."/>
            <person name="Novikov A."/>
            <person name="Bonch-Osmolovskaya E.A."/>
            <person name="Kublanov I.V."/>
        </authorList>
    </citation>
    <scope>NUCLEOTIDE SEQUENCE [LARGE SCALE GENOMIC DNA]</scope>
    <source>
        <strain evidence="4 5">GM2012</strain>
    </source>
</reference>
<dbReference type="SUPFAM" id="SSF69318">
    <property type="entry name" value="Integrin alpha N-terminal domain"/>
    <property type="match status" value="1"/>
</dbReference>
<dbReference type="EMBL" id="RYZH01000001">
    <property type="protein sequence ID" value="RUL89805.1"/>
    <property type="molecule type" value="Genomic_DNA"/>
</dbReference>